<dbReference type="SMART" id="SM00862">
    <property type="entry name" value="Trans_reg_C"/>
    <property type="match status" value="1"/>
</dbReference>
<dbReference type="Pfam" id="PF03704">
    <property type="entry name" value="BTAD"/>
    <property type="match status" value="1"/>
</dbReference>
<reference evidence="9 10" key="1">
    <citation type="submission" date="2018-11" db="EMBL/GenBank/DDBJ databases">
        <title>Whole genome sequence of Streptomyces paromomycinus NBRC 15454(T).</title>
        <authorList>
            <person name="Komaki H."/>
            <person name="Tamura T."/>
        </authorList>
    </citation>
    <scope>NUCLEOTIDE SEQUENCE [LARGE SCALE GENOMIC DNA]</scope>
    <source>
        <strain evidence="9 10">NBRC 15454</strain>
    </source>
</reference>
<dbReference type="Pfam" id="PF00486">
    <property type="entry name" value="Trans_reg_C"/>
    <property type="match status" value="1"/>
</dbReference>
<dbReference type="Pfam" id="PF00931">
    <property type="entry name" value="NB-ARC"/>
    <property type="match status" value="1"/>
</dbReference>
<evidence type="ECO:0000256" key="1">
    <source>
        <dbReference type="ARBA" id="ARBA00005820"/>
    </source>
</evidence>
<dbReference type="Gene3D" id="3.40.50.300">
    <property type="entry name" value="P-loop containing nucleotide triphosphate hydrolases"/>
    <property type="match status" value="1"/>
</dbReference>
<dbReference type="RefSeq" id="WP_125057518.1">
    <property type="nucleotide sequence ID" value="NZ_BHZD01000001.1"/>
</dbReference>
<dbReference type="AlphaFoldDB" id="A0A401WDK5"/>
<evidence type="ECO:0000313" key="9">
    <source>
        <dbReference type="EMBL" id="GCD47397.1"/>
    </source>
</evidence>
<dbReference type="PANTHER" id="PTHR35807:SF1">
    <property type="entry name" value="TRANSCRIPTIONAL REGULATOR REDD"/>
    <property type="match status" value="1"/>
</dbReference>
<dbReference type="Gene3D" id="1.25.40.10">
    <property type="entry name" value="Tetratricopeptide repeat domain"/>
    <property type="match status" value="1"/>
</dbReference>
<dbReference type="PROSITE" id="PS51755">
    <property type="entry name" value="OMPR_PHOB"/>
    <property type="match status" value="1"/>
</dbReference>
<dbReference type="CDD" id="cd15831">
    <property type="entry name" value="BTAD"/>
    <property type="match status" value="1"/>
</dbReference>
<evidence type="ECO:0000256" key="5">
    <source>
        <dbReference type="ARBA" id="ARBA00023163"/>
    </source>
</evidence>
<keyword evidence="2" id="KW-0902">Two-component regulatory system</keyword>
<protein>
    <submittedName>
        <fullName evidence="9">Regulatory protein AfsR</fullName>
    </submittedName>
</protein>
<evidence type="ECO:0000256" key="2">
    <source>
        <dbReference type="ARBA" id="ARBA00023012"/>
    </source>
</evidence>
<evidence type="ECO:0000313" key="10">
    <source>
        <dbReference type="Proteomes" id="UP000286746"/>
    </source>
</evidence>
<feature type="region of interest" description="Disordered" evidence="7">
    <location>
        <begin position="256"/>
        <end position="282"/>
    </location>
</feature>
<organism evidence="9 10">
    <name type="scientific">Streptomyces paromomycinus</name>
    <name type="common">Streptomyces rimosus subsp. paromomycinus</name>
    <dbReference type="NCBI Taxonomy" id="92743"/>
    <lineage>
        <taxon>Bacteria</taxon>
        <taxon>Bacillati</taxon>
        <taxon>Actinomycetota</taxon>
        <taxon>Actinomycetes</taxon>
        <taxon>Kitasatosporales</taxon>
        <taxon>Streptomycetaceae</taxon>
        <taxon>Streptomyces</taxon>
    </lineage>
</organism>
<evidence type="ECO:0000256" key="4">
    <source>
        <dbReference type="ARBA" id="ARBA00023125"/>
    </source>
</evidence>
<gene>
    <name evidence="9" type="primary">afsR_6</name>
    <name evidence="9" type="ORF">GKJPGBOP_07163</name>
</gene>
<dbReference type="EMBL" id="BHZD01000001">
    <property type="protein sequence ID" value="GCD47397.1"/>
    <property type="molecule type" value="Genomic_DNA"/>
</dbReference>
<dbReference type="Proteomes" id="UP000286746">
    <property type="component" value="Unassembled WGS sequence"/>
</dbReference>
<dbReference type="InterPro" id="IPR036388">
    <property type="entry name" value="WH-like_DNA-bd_sf"/>
</dbReference>
<dbReference type="InterPro" id="IPR005158">
    <property type="entry name" value="BTAD"/>
</dbReference>
<keyword evidence="4 6" id="KW-0238">DNA-binding</keyword>
<dbReference type="InterPro" id="IPR051677">
    <property type="entry name" value="AfsR-DnrI-RedD_regulator"/>
</dbReference>
<dbReference type="GO" id="GO:0003677">
    <property type="term" value="F:DNA binding"/>
    <property type="evidence" value="ECO:0007669"/>
    <property type="project" value="UniProtKB-UniRule"/>
</dbReference>
<sequence length="658" mass="70663">MSSTGETLRIQLLGPIRAWRHGRELHTGPPKQRAVLGLLASRAGEVVCVEHIIDAVWGTDTPQSAANGVHTYVAGLRRVLDPGRGRRGTSSVLTSAAGGYCLSVAAEDVDATLFTRCHTAARRADAEGDTAKALTLYADALARWRGAAYSGVPGPFAAMERTRLHDLRLTAVEEWAAGMLAGGRYAEAVAELSAAVAEEPLRERLRWLLMLALYRSDRQAHALSVYTETRRLLNRELGIEPSPELRSLHQQILTGRTAPAEGRPAPETPSADTDTAVTAPPRPAQLPALARGFVGRTTELARMEHLLDETCDQQGATTPVVVADGAAGVGKTAFVLRLAHRLLDRFPDGQLYVDLCGTSLRARPLSAADALGQLLHGLGVDSSHIPADLAGRASLYRSLLHGRRMLVVLDDVLNADQLRPLIPRGPSCLLATSRQRLTGLAVRDGAHLVRLRALDEADSVRLLADLSGGRLHGHDPVARRLVRLCGGLPLALRIAAEQLAASPDVSPASLAEQYGAERGRLDRLAVEDDAAASVRTVFETSYLALPAEAARMFRYLGLYRGGTITVGCAAALAGTGRDTARRLLDLLVDSHLLEEVHRQTYRFHDLIRIFAAECAERESQPLREAALTRVLEAEQWVSGPLTEPAAGRDTAWAGAAPA</sequence>
<dbReference type="SUPFAM" id="SSF48452">
    <property type="entry name" value="TPR-like"/>
    <property type="match status" value="1"/>
</dbReference>
<evidence type="ECO:0000256" key="3">
    <source>
        <dbReference type="ARBA" id="ARBA00023015"/>
    </source>
</evidence>
<keyword evidence="5" id="KW-0804">Transcription</keyword>
<dbReference type="Gene3D" id="1.10.10.10">
    <property type="entry name" value="Winged helix-like DNA-binding domain superfamily/Winged helix DNA-binding domain"/>
    <property type="match status" value="1"/>
</dbReference>
<dbReference type="PANTHER" id="PTHR35807">
    <property type="entry name" value="TRANSCRIPTIONAL REGULATOR REDD-RELATED"/>
    <property type="match status" value="1"/>
</dbReference>
<dbReference type="SMART" id="SM01043">
    <property type="entry name" value="BTAD"/>
    <property type="match status" value="1"/>
</dbReference>
<dbReference type="GO" id="GO:0000160">
    <property type="term" value="P:phosphorelay signal transduction system"/>
    <property type="evidence" value="ECO:0007669"/>
    <property type="project" value="UniProtKB-KW"/>
</dbReference>
<comment type="caution">
    <text evidence="9">The sequence shown here is derived from an EMBL/GenBank/DDBJ whole genome shotgun (WGS) entry which is preliminary data.</text>
</comment>
<dbReference type="GO" id="GO:0043531">
    <property type="term" value="F:ADP binding"/>
    <property type="evidence" value="ECO:0007669"/>
    <property type="project" value="InterPro"/>
</dbReference>
<dbReference type="InterPro" id="IPR016032">
    <property type="entry name" value="Sig_transdc_resp-reg_C-effctor"/>
</dbReference>
<dbReference type="SUPFAM" id="SSF52540">
    <property type="entry name" value="P-loop containing nucleoside triphosphate hydrolases"/>
    <property type="match status" value="1"/>
</dbReference>
<dbReference type="GO" id="GO:0006355">
    <property type="term" value="P:regulation of DNA-templated transcription"/>
    <property type="evidence" value="ECO:0007669"/>
    <property type="project" value="InterPro"/>
</dbReference>
<dbReference type="InterPro" id="IPR002182">
    <property type="entry name" value="NB-ARC"/>
</dbReference>
<dbReference type="InterPro" id="IPR027417">
    <property type="entry name" value="P-loop_NTPase"/>
</dbReference>
<dbReference type="InterPro" id="IPR011990">
    <property type="entry name" value="TPR-like_helical_dom_sf"/>
</dbReference>
<dbReference type="InterPro" id="IPR001867">
    <property type="entry name" value="OmpR/PhoB-type_DNA-bd"/>
</dbReference>
<feature type="domain" description="OmpR/PhoB-type" evidence="8">
    <location>
        <begin position="1"/>
        <end position="104"/>
    </location>
</feature>
<keyword evidence="10" id="KW-1185">Reference proteome</keyword>
<comment type="similarity">
    <text evidence="1">Belongs to the AfsR/DnrI/RedD regulatory family.</text>
</comment>
<evidence type="ECO:0000259" key="8">
    <source>
        <dbReference type="PROSITE" id="PS51755"/>
    </source>
</evidence>
<proteinExistence type="inferred from homology"/>
<evidence type="ECO:0000256" key="7">
    <source>
        <dbReference type="SAM" id="MobiDB-lite"/>
    </source>
</evidence>
<name>A0A401WDK5_STREY</name>
<dbReference type="SUPFAM" id="SSF46894">
    <property type="entry name" value="C-terminal effector domain of the bipartite response regulators"/>
    <property type="match status" value="1"/>
</dbReference>
<dbReference type="PRINTS" id="PR00364">
    <property type="entry name" value="DISEASERSIST"/>
</dbReference>
<feature type="DNA-binding region" description="OmpR/PhoB-type" evidence="6">
    <location>
        <begin position="1"/>
        <end position="104"/>
    </location>
</feature>
<evidence type="ECO:0000256" key="6">
    <source>
        <dbReference type="PROSITE-ProRule" id="PRU01091"/>
    </source>
</evidence>
<keyword evidence="3" id="KW-0805">Transcription regulation</keyword>
<accession>A0A401WDK5</accession>